<dbReference type="SUPFAM" id="SSF48264">
    <property type="entry name" value="Cytochrome P450"/>
    <property type="match status" value="1"/>
</dbReference>
<gene>
    <name evidence="7" type="ORF">FH972_000064</name>
</gene>
<keyword evidence="3" id="KW-0479">Metal-binding</keyword>
<dbReference type="GO" id="GO:0016705">
    <property type="term" value="F:oxidoreductase activity, acting on paired donors, with incorporation or reduction of molecular oxygen"/>
    <property type="evidence" value="ECO:0007669"/>
    <property type="project" value="InterPro"/>
</dbReference>
<dbReference type="PANTHER" id="PTHR47955">
    <property type="entry name" value="CYTOCHROME P450 FAMILY 71 PROTEIN"/>
    <property type="match status" value="1"/>
</dbReference>
<dbReference type="Pfam" id="PF00067">
    <property type="entry name" value="p450"/>
    <property type="match status" value="1"/>
</dbReference>
<proteinExistence type="inferred from homology"/>
<dbReference type="Gene3D" id="1.10.630.10">
    <property type="entry name" value="Cytochrome P450"/>
    <property type="match status" value="1"/>
</dbReference>
<reference evidence="7 8" key="1">
    <citation type="submission" date="2019-06" db="EMBL/GenBank/DDBJ databases">
        <title>A chromosomal-level reference genome of Carpinus fangiana (Coryloideae, Betulaceae).</title>
        <authorList>
            <person name="Yang X."/>
            <person name="Wang Z."/>
            <person name="Zhang L."/>
            <person name="Hao G."/>
            <person name="Liu J."/>
            <person name="Yang Y."/>
        </authorList>
    </citation>
    <scope>NUCLEOTIDE SEQUENCE [LARGE SCALE GENOMIC DNA]</scope>
    <source>
        <strain evidence="7">Cfa_2016G</strain>
        <tissue evidence="7">Leaf</tissue>
    </source>
</reference>
<dbReference type="InterPro" id="IPR036396">
    <property type="entry name" value="Cyt_P450_sf"/>
</dbReference>
<keyword evidence="2" id="KW-0349">Heme</keyword>
<keyword evidence="5" id="KW-0408">Iron</keyword>
<keyword evidence="6" id="KW-1133">Transmembrane helix</keyword>
<evidence type="ECO:0000256" key="2">
    <source>
        <dbReference type="ARBA" id="ARBA00022617"/>
    </source>
</evidence>
<evidence type="ECO:0000256" key="6">
    <source>
        <dbReference type="SAM" id="Phobius"/>
    </source>
</evidence>
<dbReference type="GO" id="GO:0005506">
    <property type="term" value="F:iron ion binding"/>
    <property type="evidence" value="ECO:0007669"/>
    <property type="project" value="InterPro"/>
</dbReference>
<dbReference type="AlphaFoldDB" id="A0A5N6Q9Z6"/>
<dbReference type="Proteomes" id="UP000327013">
    <property type="component" value="Chromosome 1"/>
</dbReference>
<accession>A0A5N6Q9Z6</accession>
<evidence type="ECO:0000256" key="5">
    <source>
        <dbReference type="ARBA" id="ARBA00023004"/>
    </source>
</evidence>
<keyword evidence="6" id="KW-0812">Transmembrane</keyword>
<evidence type="ECO:0000256" key="4">
    <source>
        <dbReference type="ARBA" id="ARBA00023002"/>
    </source>
</evidence>
<dbReference type="InterPro" id="IPR001128">
    <property type="entry name" value="Cyt_P450"/>
</dbReference>
<dbReference type="GO" id="GO:0020037">
    <property type="term" value="F:heme binding"/>
    <property type="evidence" value="ECO:0007669"/>
    <property type="project" value="InterPro"/>
</dbReference>
<evidence type="ECO:0000256" key="1">
    <source>
        <dbReference type="ARBA" id="ARBA00010617"/>
    </source>
</evidence>
<keyword evidence="6" id="KW-0472">Membrane</keyword>
<comment type="similarity">
    <text evidence="1">Belongs to the cytochrome P450 family.</text>
</comment>
<evidence type="ECO:0000313" key="7">
    <source>
        <dbReference type="EMBL" id="KAE7995244.1"/>
    </source>
</evidence>
<protein>
    <recommendedName>
        <fullName evidence="9">Cytochrome P450</fullName>
    </recommendedName>
</protein>
<dbReference type="GO" id="GO:0004497">
    <property type="term" value="F:monooxygenase activity"/>
    <property type="evidence" value="ECO:0007669"/>
    <property type="project" value="InterPro"/>
</dbReference>
<keyword evidence="4" id="KW-0560">Oxidoreductase</keyword>
<feature type="transmembrane region" description="Helical" evidence="6">
    <location>
        <begin position="290"/>
        <end position="310"/>
    </location>
</feature>
<dbReference type="EMBL" id="CM017321">
    <property type="protein sequence ID" value="KAE7995244.1"/>
    <property type="molecule type" value="Genomic_DNA"/>
</dbReference>
<organism evidence="7 8">
    <name type="scientific">Carpinus fangiana</name>
    <dbReference type="NCBI Taxonomy" id="176857"/>
    <lineage>
        <taxon>Eukaryota</taxon>
        <taxon>Viridiplantae</taxon>
        <taxon>Streptophyta</taxon>
        <taxon>Embryophyta</taxon>
        <taxon>Tracheophyta</taxon>
        <taxon>Spermatophyta</taxon>
        <taxon>Magnoliopsida</taxon>
        <taxon>eudicotyledons</taxon>
        <taxon>Gunneridae</taxon>
        <taxon>Pentapetalae</taxon>
        <taxon>rosids</taxon>
        <taxon>fabids</taxon>
        <taxon>Fagales</taxon>
        <taxon>Betulaceae</taxon>
        <taxon>Carpinus</taxon>
    </lineage>
</organism>
<evidence type="ECO:0000313" key="8">
    <source>
        <dbReference type="Proteomes" id="UP000327013"/>
    </source>
</evidence>
<name>A0A5N6Q9Z6_9ROSI</name>
<sequence>MELQYSVALTTFLLLLSLAWLLKLSKRPKVQKLPPGPWKLPIIGNLHNLIGSLPHHAFRDLALKHGPLMHLQLGDASTLIVSSPKMASELMKTHDLSFVQRPLLLAPKIITYGGSDIAFSPYGEFWRQMRKVCVLELLSAKRVQSFSSLREEEVHNLIDSIHSSSGSLIDFSERIFTSTTTVLCRAAFGSKYEDQEEFLSLTKKTVKYAGGFELADLWPSYKFVHLISGTKSKLQKIHTRMDKILENIIREHRENRKSSASAKTEDLVDVLLRLQQSTLELPITTNNIKGVIFVSISATILGIIINPFCFHHRIFFFN</sequence>
<evidence type="ECO:0000256" key="3">
    <source>
        <dbReference type="ARBA" id="ARBA00022723"/>
    </source>
</evidence>
<dbReference type="PANTHER" id="PTHR47955:SF8">
    <property type="entry name" value="CYTOCHROME P450 71D11-LIKE"/>
    <property type="match status" value="1"/>
</dbReference>
<evidence type="ECO:0008006" key="9">
    <source>
        <dbReference type="Google" id="ProtNLM"/>
    </source>
</evidence>
<dbReference type="OrthoDB" id="2789670at2759"/>
<keyword evidence="8" id="KW-1185">Reference proteome</keyword>